<organism evidence="1 2">
    <name type="scientific">Cajanus cajan</name>
    <name type="common">Pigeon pea</name>
    <name type="synonym">Cajanus indicus</name>
    <dbReference type="NCBI Taxonomy" id="3821"/>
    <lineage>
        <taxon>Eukaryota</taxon>
        <taxon>Viridiplantae</taxon>
        <taxon>Streptophyta</taxon>
        <taxon>Embryophyta</taxon>
        <taxon>Tracheophyta</taxon>
        <taxon>Spermatophyta</taxon>
        <taxon>Magnoliopsida</taxon>
        <taxon>eudicotyledons</taxon>
        <taxon>Gunneridae</taxon>
        <taxon>Pentapetalae</taxon>
        <taxon>rosids</taxon>
        <taxon>fabids</taxon>
        <taxon>Fabales</taxon>
        <taxon>Fabaceae</taxon>
        <taxon>Papilionoideae</taxon>
        <taxon>50 kb inversion clade</taxon>
        <taxon>NPAAA clade</taxon>
        <taxon>indigoferoid/millettioid clade</taxon>
        <taxon>Phaseoleae</taxon>
        <taxon>Cajanus</taxon>
    </lineage>
</organism>
<reference evidence="1" key="1">
    <citation type="journal article" date="2012" name="Nat. Biotechnol.">
        <title>Draft genome sequence of pigeonpea (Cajanus cajan), an orphan legume crop of resource-poor farmers.</title>
        <authorList>
            <person name="Varshney R.K."/>
            <person name="Chen W."/>
            <person name="Li Y."/>
            <person name="Bharti A.K."/>
            <person name="Saxena R.K."/>
            <person name="Schlueter J.A."/>
            <person name="Donoghue M.T."/>
            <person name="Azam S."/>
            <person name="Fan G."/>
            <person name="Whaley A.M."/>
            <person name="Farmer A.D."/>
            <person name="Sheridan J."/>
            <person name="Iwata A."/>
            <person name="Tuteja R."/>
            <person name="Penmetsa R.V."/>
            <person name="Wu W."/>
            <person name="Upadhyaya H.D."/>
            <person name="Yang S.P."/>
            <person name="Shah T."/>
            <person name="Saxena K.B."/>
            <person name="Michael T."/>
            <person name="McCombie W.R."/>
            <person name="Yang B."/>
            <person name="Zhang G."/>
            <person name="Yang H."/>
            <person name="Wang J."/>
            <person name="Spillane C."/>
            <person name="Cook D.R."/>
            <person name="May G.D."/>
            <person name="Xu X."/>
            <person name="Jackson S.A."/>
        </authorList>
    </citation>
    <scope>NUCLEOTIDE SEQUENCE [LARGE SCALE GENOMIC DNA]</scope>
</reference>
<sequence>LQYALSHVVVKQDKLILLHIENPTSWHITISTFLKTPPPSTSEAPAAKGDGVDFMEEMKHACKTSQPKTKVCTMRVETDGRDRASTILSHSKTYDFELTFSDSSSKSICGFGAPPHFGRAPANTTAMPRNRLQNSSSHTFLQVPLY</sequence>
<protein>
    <submittedName>
        <fullName evidence="1">Uncharacterized protein</fullName>
    </submittedName>
</protein>
<dbReference type="PANTHER" id="PTHR47867">
    <property type="entry name" value="ADENINE NUCLEOTIDE ALPHA HYDROLASES-LIKE SUPERFAMILY PROTEIN"/>
    <property type="match status" value="1"/>
</dbReference>
<dbReference type="PANTHER" id="PTHR47867:SF1">
    <property type="entry name" value="ADENINE NUCLEOTIDE ALPHA HYDROLASES-LIKE SUPERFAMILY PROTEIN"/>
    <property type="match status" value="1"/>
</dbReference>
<dbReference type="STRING" id="3821.A0A151RF39"/>
<gene>
    <name evidence="1" type="ORF">KK1_037531</name>
</gene>
<keyword evidence="2" id="KW-1185">Reference proteome</keyword>
<name>A0A151RF39_CAJCA</name>
<dbReference type="Proteomes" id="UP000075243">
    <property type="component" value="Unassembled WGS sequence"/>
</dbReference>
<accession>A0A151RF39</accession>
<evidence type="ECO:0000313" key="1">
    <source>
        <dbReference type="EMBL" id="KYP41107.1"/>
    </source>
</evidence>
<proteinExistence type="predicted"/>
<dbReference type="AlphaFoldDB" id="A0A151RF39"/>
<evidence type="ECO:0000313" key="2">
    <source>
        <dbReference type="Proteomes" id="UP000075243"/>
    </source>
</evidence>
<dbReference type="EMBL" id="KQ483794">
    <property type="protein sequence ID" value="KYP41107.1"/>
    <property type="molecule type" value="Genomic_DNA"/>
</dbReference>
<feature type="non-terminal residue" evidence="1">
    <location>
        <position position="1"/>
    </location>
</feature>